<dbReference type="GO" id="GO:0004170">
    <property type="term" value="F:dUTP diphosphatase activity"/>
    <property type="evidence" value="ECO:0007669"/>
    <property type="project" value="UniProtKB-EC"/>
</dbReference>
<dbReference type="GO" id="GO:0006226">
    <property type="term" value="P:dUMP biosynthetic process"/>
    <property type="evidence" value="ECO:0007669"/>
    <property type="project" value="InterPro"/>
</dbReference>
<organism evidence="7 8">
    <name type="scientific">Alicyclobacillus acidoterrestris (strain ATCC 49025 / DSM 3922 / CIP 106132 / NCIMB 13137 / GD3B)</name>
    <dbReference type="NCBI Taxonomy" id="1356854"/>
    <lineage>
        <taxon>Bacteria</taxon>
        <taxon>Bacillati</taxon>
        <taxon>Bacillota</taxon>
        <taxon>Bacilli</taxon>
        <taxon>Bacillales</taxon>
        <taxon>Alicyclobacillaceae</taxon>
        <taxon>Alicyclobacillus</taxon>
    </lineage>
</organism>
<accession>T0D7Z6</accession>
<dbReference type="CDD" id="cd07557">
    <property type="entry name" value="trimeric_dUTPase"/>
    <property type="match status" value="1"/>
</dbReference>
<dbReference type="eggNOG" id="COG0756">
    <property type="taxonomic scope" value="Bacteria"/>
</dbReference>
<dbReference type="OrthoDB" id="9809956at2"/>
<dbReference type="Proteomes" id="UP000829401">
    <property type="component" value="Chromosome"/>
</dbReference>
<sequence>MEVKVKRLHPDAVIPQYAHESGDSGFDLYALEDVIIEPGQTVKVRTGLVFEIPEGYELQIRPRSGVSAKTKLRVSNTPGTVDASFRGEVMVLVDNIKPCVQSGLQYNIKEEVVNWDDNYAPDSYIIRKGDRIAQAVIVPVIRAELVEVDELGTTERGEGGFGSSGTR</sequence>
<dbReference type="InterPro" id="IPR036157">
    <property type="entry name" value="dUTPase-like_sf"/>
</dbReference>
<dbReference type="InterPro" id="IPR008181">
    <property type="entry name" value="dUTPase"/>
</dbReference>
<keyword evidence="4" id="KW-0546">Nucleotide metabolism</keyword>
<evidence type="ECO:0000313" key="7">
    <source>
        <dbReference type="EMBL" id="UNO47944.1"/>
    </source>
</evidence>
<dbReference type="AlphaFoldDB" id="T0D7Z6"/>
<dbReference type="PANTHER" id="PTHR11241:SF0">
    <property type="entry name" value="DEOXYURIDINE 5'-TRIPHOSPHATE NUCLEOTIDOHYDROLASE"/>
    <property type="match status" value="1"/>
</dbReference>
<dbReference type="EC" id="3.6.1.23" evidence="2"/>
<dbReference type="InterPro" id="IPR029054">
    <property type="entry name" value="dUTPase-like"/>
</dbReference>
<dbReference type="Pfam" id="PF00692">
    <property type="entry name" value="dUTPase"/>
    <property type="match status" value="2"/>
</dbReference>
<proteinExistence type="inferred from homology"/>
<dbReference type="GO" id="GO:0046081">
    <property type="term" value="P:dUTP catabolic process"/>
    <property type="evidence" value="ECO:0007669"/>
    <property type="project" value="InterPro"/>
</dbReference>
<name>T0D7Z6_ALIAG</name>
<comment type="catalytic activity">
    <reaction evidence="5">
        <text>dUTP + H2O = dUMP + diphosphate + H(+)</text>
        <dbReference type="Rhea" id="RHEA:10248"/>
        <dbReference type="ChEBI" id="CHEBI:15377"/>
        <dbReference type="ChEBI" id="CHEBI:15378"/>
        <dbReference type="ChEBI" id="CHEBI:33019"/>
        <dbReference type="ChEBI" id="CHEBI:61555"/>
        <dbReference type="ChEBI" id="CHEBI:246422"/>
        <dbReference type="EC" id="3.6.1.23"/>
    </reaction>
</comment>
<dbReference type="KEGG" id="aaco:K1I37_14815"/>
<evidence type="ECO:0000259" key="6">
    <source>
        <dbReference type="Pfam" id="PF00692"/>
    </source>
</evidence>
<gene>
    <name evidence="7" type="ORF">K1I37_14815</name>
</gene>
<dbReference type="Gene3D" id="2.70.40.10">
    <property type="match status" value="1"/>
</dbReference>
<dbReference type="EMBL" id="CP080467">
    <property type="protein sequence ID" value="UNO47944.1"/>
    <property type="molecule type" value="Genomic_DNA"/>
</dbReference>
<comment type="similarity">
    <text evidence="1">Belongs to the dUTPase family.</text>
</comment>
<dbReference type="InterPro" id="IPR033704">
    <property type="entry name" value="dUTPase_trimeric"/>
</dbReference>
<evidence type="ECO:0000256" key="4">
    <source>
        <dbReference type="ARBA" id="ARBA00023080"/>
    </source>
</evidence>
<keyword evidence="8" id="KW-1185">Reference proteome</keyword>
<feature type="domain" description="dUTPase-like" evidence="6">
    <location>
        <begin position="119"/>
        <end position="165"/>
    </location>
</feature>
<feature type="domain" description="dUTPase-like" evidence="6">
    <location>
        <begin position="20"/>
        <end position="96"/>
    </location>
</feature>
<dbReference type="PANTHER" id="PTHR11241">
    <property type="entry name" value="DEOXYURIDINE 5'-TRIPHOSPHATE NUCLEOTIDOHYDROLASE"/>
    <property type="match status" value="1"/>
</dbReference>
<reference evidence="8" key="1">
    <citation type="journal article" date="2022" name="G3 (Bethesda)">
        <title>Unveiling the complete genome sequence of Alicyclobacillus acidoterrestris DSM 3922T, a taint-producing strain.</title>
        <authorList>
            <person name="Leonardo I.C."/>
            <person name="Barreto Crespo M.T."/>
            <person name="Gaspar F.B."/>
        </authorList>
    </citation>
    <scope>NUCLEOTIDE SEQUENCE [LARGE SCALE GENOMIC DNA]</scope>
    <source>
        <strain evidence="8">DSM 3922</strain>
    </source>
</reference>
<dbReference type="STRING" id="1356854.N007_05710"/>
<protein>
    <recommendedName>
        <fullName evidence="2">dUTP diphosphatase</fullName>
        <ecNumber evidence="2">3.6.1.23</ecNumber>
    </recommendedName>
</protein>
<evidence type="ECO:0000256" key="1">
    <source>
        <dbReference type="ARBA" id="ARBA00006581"/>
    </source>
</evidence>
<evidence type="ECO:0000256" key="3">
    <source>
        <dbReference type="ARBA" id="ARBA00022801"/>
    </source>
</evidence>
<dbReference type="SUPFAM" id="SSF51283">
    <property type="entry name" value="dUTPase-like"/>
    <property type="match status" value="1"/>
</dbReference>
<evidence type="ECO:0000256" key="2">
    <source>
        <dbReference type="ARBA" id="ARBA00012379"/>
    </source>
</evidence>
<dbReference type="GO" id="GO:0000287">
    <property type="term" value="F:magnesium ion binding"/>
    <property type="evidence" value="ECO:0007669"/>
    <property type="project" value="InterPro"/>
</dbReference>
<evidence type="ECO:0000256" key="5">
    <source>
        <dbReference type="ARBA" id="ARBA00047686"/>
    </source>
</evidence>
<dbReference type="RefSeq" id="WP_021296185.1">
    <property type="nucleotide sequence ID" value="NZ_AURB01000124.1"/>
</dbReference>
<evidence type="ECO:0000313" key="8">
    <source>
        <dbReference type="Proteomes" id="UP000829401"/>
    </source>
</evidence>
<keyword evidence="3" id="KW-0378">Hydrolase</keyword>
<accession>A0A9E6ZRP4</accession>